<sequence length="366" mass="40081">MTATTDICSAILQTAAHAGCRQPLVICGHSFMKNPAYDQLLHTSALSAVPFHDYEPNPRYESVLNGLQLFQDRHCDMLISIGGGSPIDVAKSIKAFYNMKTDLPYIKQSIIPNAIPHLAIPTTAGTGSEATHFAVIYYQGKKYSIADTSLTPDYVVMDPELLTGLPAYQRKATMLDALGHAIESFWSVHATEESRNFAAAALQKWFAAYPAYLKNTAGGNAAMLKAAHLAGKAIDMTTTTAAHAMSYKMTSLYGIAHGHAVGLCLPALWKYMLTHMDQVTDPRGADYTITGFQKIARHLGQPSPEAAILFLRTLLKKLDMTVPQLQSADELELLCAFVNLQRLSNNPVALRSHDLHVIYQNMLSRT</sequence>
<dbReference type="GO" id="GO:0017000">
    <property type="term" value="P:antibiotic biosynthetic process"/>
    <property type="evidence" value="ECO:0007669"/>
    <property type="project" value="InterPro"/>
</dbReference>
<evidence type="ECO:0000259" key="2">
    <source>
        <dbReference type="Pfam" id="PF00465"/>
    </source>
</evidence>
<dbReference type="GO" id="GO:0046872">
    <property type="term" value="F:metal ion binding"/>
    <property type="evidence" value="ECO:0007669"/>
    <property type="project" value="InterPro"/>
</dbReference>
<dbReference type="Pfam" id="PF00465">
    <property type="entry name" value="Fe-ADH"/>
    <property type="match status" value="1"/>
</dbReference>
<evidence type="ECO:0000313" key="4">
    <source>
        <dbReference type="EMBL" id="KMO87292.1"/>
    </source>
</evidence>
<protein>
    <submittedName>
        <fullName evidence="4">Uncharacterized protein</fullName>
    </submittedName>
</protein>
<gene>
    <name evidence="4" type="ORF">AB840_03540</name>
</gene>
<dbReference type="Proteomes" id="UP000036503">
    <property type="component" value="Unassembled WGS sequence"/>
</dbReference>
<accession>A0A0J6WZH8</accession>
<dbReference type="InterPro" id="IPR001670">
    <property type="entry name" value="ADH_Fe/GldA"/>
</dbReference>
<dbReference type="PANTHER" id="PTHR11496">
    <property type="entry name" value="ALCOHOL DEHYDROGENASE"/>
    <property type="match status" value="1"/>
</dbReference>
<comment type="caution">
    <text evidence="4">The sequence shown here is derived from an EMBL/GenBank/DDBJ whole genome shotgun (WGS) entry which is preliminary data.</text>
</comment>
<dbReference type="FunFam" id="3.40.50.1970:FF:000003">
    <property type="entry name" value="Alcohol dehydrogenase, iron-containing"/>
    <property type="match status" value="1"/>
</dbReference>
<evidence type="ECO:0000313" key="5">
    <source>
        <dbReference type="Proteomes" id="UP000036503"/>
    </source>
</evidence>
<dbReference type="GO" id="GO:0004022">
    <property type="term" value="F:alcohol dehydrogenase (NAD+) activity"/>
    <property type="evidence" value="ECO:0007669"/>
    <property type="project" value="TreeGrafter"/>
</dbReference>
<evidence type="ECO:0000256" key="1">
    <source>
        <dbReference type="ARBA" id="ARBA00023002"/>
    </source>
</evidence>
<keyword evidence="1" id="KW-0560">Oxidoreductase</keyword>
<feature type="domain" description="Alcohol dehydrogenase iron-type/glycerol dehydrogenase GldA" evidence="2">
    <location>
        <begin position="11"/>
        <end position="159"/>
    </location>
</feature>
<dbReference type="Gene3D" id="3.40.50.1970">
    <property type="match status" value="1"/>
</dbReference>
<proteinExistence type="predicted"/>
<dbReference type="PANTHER" id="PTHR11496:SF103">
    <property type="entry name" value="DEHYDROGENASE, PUTATIVE-RELATED"/>
    <property type="match status" value="1"/>
</dbReference>
<evidence type="ECO:0000259" key="3">
    <source>
        <dbReference type="Pfam" id="PF25137"/>
    </source>
</evidence>
<reference evidence="4 5" key="1">
    <citation type="submission" date="2015-06" db="EMBL/GenBank/DDBJ databases">
        <title>Draft genome sequence of beer spoilage bacterium Megasphaera cerevisiae type strain 20462.</title>
        <authorList>
            <person name="Kutumbaka K."/>
            <person name="Pasmowitz J."/>
            <person name="Mategko J."/>
            <person name="Reyes D."/>
            <person name="Friedrich A."/>
            <person name="Han S."/>
            <person name="Martens-Habbena W."/>
            <person name="Neal-McKinney J."/>
            <person name="Janagama H.K."/>
            <person name="Nadala C."/>
            <person name="Samadpour M."/>
        </authorList>
    </citation>
    <scope>NUCLEOTIDE SEQUENCE [LARGE SCALE GENOMIC DNA]</scope>
    <source>
        <strain evidence="4 5">DSM 20462</strain>
    </source>
</reference>
<keyword evidence="5" id="KW-1185">Reference proteome</keyword>
<dbReference type="InterPro" id="IPR056798">
    <property type="entry name" value="ADH_Fe_C"/>
</dbReference>
<dbReference type="RefSeq" id="WP_048513449.1">
    <property type="nucleotide sequence ID" value="NZ_FUXD01000005.1"/>
</dbReference>
<organism evidence="4 5">
    <name type="scientific">Megasphaera cerevisiae DSM 20462</name>
    <dbReference type="NCBI Taxonomy" id="1122219"/>
    <lineage>
        <taxon>Bacteria</taxon>
        <taxon>Bacillati</taxon>
        <taxon>Bacillota</taxon>
        <taxon>Negativicutes</taxon>
        <taxon>Veillonellales</taxon>
        <taxon>Veillonellaceae</taxon>
        <taxon>Megasphaera</taxon>
    </lineage>
</organism>
<dbReference type="OrthoDB" id="9815791at2"/>
<dbReference type="CDD" id="cd08182">
    <property type="entry name" value="HEPD"/>
    <property type="match status" value="1"/>
</dbReference>
<dbReference type="InterPro" id="IPR039697">
    <property type="entry name" value="Alcohol_dehydrogenase_Fe"/>
</dbReference>
<name>A0A0J6WZH8_9FIRM</name>
<dbReference type="SUPFAM" id="SSF56796">
    <property type="entry name" value="Dehydroquinate synthase-like"/>
    <property type="match status" value="1"/>
</dbReference>
<dbReference type="STRING" id="39029.BSR42_01630"/>
<dbReference type="Pfam" id="PF25137">
    <property type="entry name" value="ADH_Fe_C"/>
    <property type="match status" value="1"/>
</dbReference>
<dbReference type="EMBL" id="LEKT01000007">
    <property type="protein sequence ID" value="KMO87292.1"/>
    <property type="molecule type" value="Genomic_DNA"/>
</dbReference>
<dbReference type="InParanoid" id="A0A0J6WZH8"/>
<dbReference type="AlphaFoldDB" id="A0A0J6WZH8"/>
<feature type="domain" description="Fe-containing alcohol dehydrogenase-like C-terminal" evidence="3">
    <location>
        <begin position="172"/>
        <end position="321"/>
    </location>
</feature>
<dbReference type="PATRIC" id="fig|1122219.3.peg.2804"/>
<dbReference type="Gene3D" id="1.20.1090.10">
    <property type="entry name" value="Dehydroquinate synthase-like - alpha domain"/>
    <property type="match status" value="1"/>
</dbReference>
<dbReference type="InterPro" id="IPR035873">
    <property type="entry name" value="PhpC"/>
</dbReference>